<evidence type="ECO:0000256" key="3">
    <source>
        <dbReference type="ARBA" id="ARBA00010299"/>
    </source>
</evidence>
<evidence type="ECO:0000259" key="11">
    <source>
        <dbReference type="Pfam" id="PF01706"/>
    </source>
</evidence>
<keyword evidence="5" id="KW-1003">Cell membrane</keyword>
<dbReference type="Pfam" id="PF14842">
    <property type="entry name" value="FliG_N"/>
    <property type="match status" value="1"/>
</dbReference>
<keyword evidence="6" id="KW-0145">Chemotaxis</keyword>
<feature type="domain" description="Flagellar motor switch protein FliG middle" evidence="12">
    <location>
        <begin position="134"/>
        <end position="199"/>
    </location>
</feature>
<proteinExistence type="inferred from homology"/>
<dbReference type="InterPro" id="IPR000090">
    <property type="entry name" value="Flg_Motor_Flig"/>
</dbReference>
<evidence type="ECO:0000256" key="5">
    <source>
        <dbReference type="ARBA" id="ARBA00022475"/>
    </source>
</evidence>
<keyword evidence="14" id="KW-0969">Cilium</keyword>
<evidence type="ECO:0000256" key="8">
    <source>
        <dbReference type="ARBA" id="ARBA00023136"/>
    </source>
</evidence>
<evidence type="ECO:0000256" key="1">
    <source>
        <dbReference type="ARBA" id="ARBA00004117"/>
    </source>
</evidence>
<evidence type="ECO:0000259" key="12">
    <source>
        <dbReference type="Pfam" id="PF14841"/>
    </source>
</evidence>
<evidence type="ECO:0000256" key="7">
    <source>
        <dbReference type="ARBA" id="ARBA00022779"/>
    </source>
</evidence>
<comment type="similarity">
    <text evidence="3">Belongs to the FliG family.</text>
</comment>
<evidence type="ECO:0000313" key="14">
    <source>
        <dbReference type="EMBL" id="QTD55453.1"/>
    </source>
</evidence>
<dbReference type="InterPro" id="IPR032779">
    <property type="entry name" value="FliG_M"/>
</dbReference>
<dbReference type="Gene3D" id="1.10.220.30">
    <property type="match status" value="3"/>
</dbReference>
<evidence type="ECO:0000256" key="4">
    <source>
        <dbReference type="ARBA" id="ARBA00021870"/>
    </source>
</evidence>
<name>A0ABX7T658_9SPHN</name>
<sequence>MAEAATDKDSASEKDGAQLELITGRQTAAILMLLFDDEEAAKILERLEPDEAELLGEAMFSVADVDAVQINGSLDKFLQLTRNRTMVAYKSDEKVSRVFRQALGTSRAETMMNRFAPKRPSNIAELLKWVPVKDLAELVSSEPPQIAAVLISFMTPEAAADMLQLVAPELMEELVYRVATLGPVSAHALAQIHGLLENNTPSAEEIAPPMEIGGVMDSASIVNNLPKQVGQAVLKGVNRRNKKIAKQIEDEMFVFADLINLSKKDIGTVARKVDSSILVPALRGASSELKAKIFESMSQRAAETIQDEMEEAPPLPMEAVVDAQRGVIAVAKLMLDNGEISMSTGGADYV</sequence>
<keyword evidence="14" id="KW-0282">Flagellum</keyword>
<dbReference type="PANTHER" id="PTHR30534:SF0">
    <property type="entry name" value="FLAGELLAR MOTOR SWITCH PROTEIN FLIG"/>
    <property type="match status" value="1"/>
</dbReference>
<evidence type="ECO:0000259" key="13">
    <source>
        <dbReference type="Pfam" id="PF14842"/>
    </source>
</evidence>
<comment type="subcellular location">
    <subcellularLocation>
        <location evidence="1">Bacterial flagellum basal body</location>
    </subcellularLocation>
    <subcellularLocation>
        <location evidence="2">Cell membrane</location>
        <topology evidence="2">Peripheral membrane protein</topology>
        <orientation evidence="2">Cytoplasmic side</orientation>
    </subcellularLocation>
</comment>
<keyword evidence="14" id="KW-0966">Cell projection</keyword>
<dbReference type="PANTHER" id="PTHR30534">
    <property type="entry name" value="FLAGELLAR MOTOR SWITCH PROTEIN FLIG"/>
    <property type="match status" value="1"/>
</dbReference>
<evidence type="ECO:0000256" key="6">
    <source>
        <dbReference type="ARBA" id="ARBA00022500"/>
    </source>
</evidence>
<feature type="domain" description="Flagellar motor switch protein FliG C-terminal" evidence="11">
    <location>
        <begin position="237"/>
        <end position="341"/>
    </location>
</feature>
<evidence type="ECO:0000313" key="15">
    <source>
        <dbReference type="Proteomes" id="UP000663923"/>
    </source>
</evidence>
<dbReference type="Pfam" id="PF01706">
    <property type="entry name" value="FliG_C"/>
    <property type="match status" value="1"/>
</dbReference>
<evidence type="ECO:0000256" key="10">
    <source>
        <dbReference type="ARBA" id="ARBA00025598"/>
    </source>
</evidence>
<dbReference type="RefSeq" id="WP_207987291.1">
    <property type="nucleotide sequence ID" value="NZ_CP071794.1"/>
</dbReference>
<dbReference type="InterPro" id="IPR023087">
    <property type="entry name" value="Flg_Motor_Flig_C"/>
</dbReference>
<protein>
    <recommendedName>
        <fullName evidence="4">Flagellar motor switch protein FliG</fullName>
    </recommendedName>
</protein>
<evidence type="ECO:0000256" key="9">
    <source>
        <dbReference type="ARBA" id="ARBA00023143"/>
    </source>
</evidence>
<keyword evidence="9" id="KW-0975">Bacterial flagellum</keyword>
<dbReference type="InterPro" id="IPR011002">
    <property type="entry name" value="FliG_a-hlx"/>
</dbReference>
<comment type="function">
    <text evidence="10">FliG is one of three proteins (FliG, FliN, FliM) that forms the rotor-mounted switch complex (C ring), located at the base of the basal body. This complex interacts with the CheY and CheZ chemotaxis proteins, in addition to contacting components of the motor that determine the direction of flagellar rotation.</text>
</comment>
<organism evidence="14 15">
    <name type="scientific">Parasphingorhabdus cellanae</name>
    <dbReference type="NCBI Taxonomy" id="2806553"/>
    <lineage>
        <taxon>Bacteria</taxon>
        <taxon>Pseudomonadati</taxon>
        <taxon>Pseudomonadota</taxon>
        <taxon>Alphaproteobacteria</taxon>
        <taxon>Sphingomonadales</taxon>
        <taxon>Sphingomonadaceae</taxon>
        <taxon>Parasphingorhabdus</taxon>
    </lineage>
</organism>
<keyword evidence="7" id="KW-0283">Flagellar rotation</keyword>
<accession>A0ABX7T658</accession>
<dbReference type="Pfam" id="PF14841">
    <property type="entry name" value="FliG_M"/>
    <property type="match status" value="1"/>
</dbReference>
<reference evidence="14 15" key="1">
    <citation type="submission" date="2021-03" db="EMBL/GenBank/DDBJ databases">
        <title>Complete genome of Parasphingorhabdus_sp.JHSY0214.</title>
        <authorList>
            <person name="Yoo J.H."/>
            <person name="Bae J.W."/>
        </authorList>
    </citation>
    <scope>NUCLEOTIDE SEQUENCE [LARGE SCALE GENOMIC DNA]</scope>
    <source>
        <strain evidence="14 15">JHSY0214</strain>
    </source>
</reference>
<dbReference type="SUPFAM" id="SSF48029">
    <property type="entry name" value="FliG"/>
    <property type="match status" value="2"/>
</dbReference>
<feature type="domain" description="Flagellar motor switch protein FliG N-terminal" evidence="13">
    <location>
        <begin position="22"/>
        <end position="118"/>
    </location>
</feature>
<dbReference type="PRINTS" id="PR00954">
    <property type="entry name" value="FLGMOTORFLIG"/>
</dbReference>
<keyword evidence="15" id="KW-1185">Reference proteome</keyword>
<dbReference type="InterPro" id="IPR028263">
    <property type="entry name" value="FliG_N"/>
</dbReference>
<keyword evidence="8" id="KW-0472">Membrane</keyword>
<dbReference type="Proteomes" id="UP000663923">
    <property type="component" value="Chromosome"/>
</dbReference>
<evidence type="ECO:0000256" key="2">
    <source>
        <dbReference type="ARBA" id="ARBA00004413"/>
    </source>
</evidence>
<gene>
    <name evidence="14" type="ORF">J4G78_14765</name>
</gene>
<dbReference type="EMBL" id="CP071794">
    <property type="protein sequence ID" value="QTD55453.1"/>
    <property type="molecule type" value="Genomic_DNA"/>
</dbReference>